<evidence type="ECO:0000313" key="2">
    <source>
        <dbReference type="Proteomes" id="UP001642540"/>
    </source>
</evidence>
<dbReference type="Proteomes" id="UP001642540">
    <property type="component" value="Unassembled WGS sequence"/>
</dbReference>
<protein>
    <submittedName>
        <fullName evidence="1">Uncharacterized protein</fullName>
    </submittedName>
</protein>
<sequence>MPPVADQFQYNSGYASHSNQCSGDVLLNSILVKLNDGNGGKEEQVTNWLELSCCGTCFLAADQLVLHGGSSYSFDLLEHDTICEKLPRIPNGEWIDELKQKNIDLKDVGQGCDTIDILLGKVYWGNILTGKIVKLSCGLVATNSIFGESLERSHVRGVANPAYFPPLRYSPRMPLESKWWEEPSLLMENRSSWPSVPLEINKNEVLAETVKFTRNPVNASMQEIPEQKIFQLPQGCSRWGLGDAFW</sequence>
<keyword evidence="2" id="KW-1185">Reference proteome</keyword>
<comment type="caution">
    <text evidence="1">The sequence shown here is derived from an EMBL/GenBank/DDBJ whole genome shotgun (WGS) entry which is preliminary data.</text>
</comment>
<proteinExistence type="predicted"/>
<gene>
    <name evidence="1" type="ORF">ODALV1_LOCUS29446</name>
</gene>
<dbReference type="EMBL" id="CAXLJM020000154">
    <property type="protein sequence ID" value="CAL8143305.1"/>
    <property type="molecule type" value="Genomic_DNA"/>
</dbReference>
<name>A0ABP1S4C8_9HEXA</name>
<accession>A0ABP1S4C8</accession>
<reference evidence="1 2" key="1">
    <citation type="submission" date="2024-08" db="EMBL/GenBank/DDBJ databases">
        <authorList>
            <person name="Cucini C."/>
            <person name="Frati F."/>
        </authorList>
    </citation>
    <scope>NUCLEOTIDE SEQUENCE [LARGE SCALE GENOMIC DNA]</scope>
</reference>
<evidence type="ECO:0000313" key="1">
    <source>
        <dbReference type="EMBL" id="CAL8143305.1"/>
    </source>
</evidence>
<organism evidence="1 2">
    <name type="scientific">Orchesella dallaii</name>
    <dbReference type="NCBI Taxonomy" id="48710"/>
    <lineage>
        <taxon>Eukaryota</taxon>
        <taxon>Metazoa</taxon>
        <taxon>Ecdysozoa</taxon>
        <taxon>Arthropoda</taxon>
        <taxon>Hexapoda</taxon>
        <taxon>Collembola</taxon>
        <taxon>Entomobryomorpha</taxon>
        <taxon>Entomobryoidea</taxon>
        <taxon>Orchesellidae</taxon>
        <taxon>Orchesellinae</taxon>
        <taxon>Orchesella</taxon>
    </lineage>
</organism>